<feature type="domain" description="Fumarylacetoacetase-like C-terminal" evidence="3">
    <location>
        <begin position="74"/>
        <end position="277"/>
    </location>
</feature>
<reference evidence="4 5" key="1">
    <citation type="submission" date="2018-11" db="EMBL/GenBank/DDBJ databases">
        <title>Sequencing the genomes of 1000 actinobacteria strains.</title>
        <authorList>
            <person name="Klenk H.-P."/>
        </authorList>
    </citation>
    <scope>NUCLEOTIDE SEQUENCE [LARGE SCALE GENOMIC DNA]</scope>
    <source>
        <strain evidence="4 5">DSM 14418</strain>
    </source>
</reference>
<keyword evidence="2" id="KW-0479">Metal-binding</keyword>
<organism evidence="4 5">
    <name type="scientific">Georgenia muralis</name>
    <dbReference type="NCBI Taxonomy" id="154117"/>
    <lineage>
        <taxon>Bacteria</taxon>
        <taxon>Bacillati</taxon>
        <taxon>Actinomycetota</taxon>
        <taxon>Actinomycetes</taxon>
        <taxon>Micrococcales</taxon>
        <taxon>Bogoriellaceae</taxon>
        <taxon>Georgenia</taxon>
    </lineage>
</organism>
<evidence type="ECO:0000256" key="1">
    <source>
        <dbReference type="ARBA" id="ARBA00010211"/>
    </source>
</evidence>
<accession>A0A3N5A3A9</accession>
<protein>
    <submittedName>
        <fullName evidence="4">2-keto-4-pentenoate hydratase/2-oxohepta-3-ene-1,7-dioic acid hydratase in catechol pathway</fullName>
    </submittedName>
</protein>
<dbReference type="OrthoDB" id="9805307at2"/>
<gene>
    <name evidence="4" type="ORF">EDD32_0737</name>
</gene>
<dbReference type="Pfam" id="PF01557">
    <property type="entry name" value="FAA_hydrolase"/>
    <property type="match status" value="1"/>
</dbReference>
<proteinExistence type="inferred from homology"/>
<comment type="caution">
    <text evidence="4">The sequence shown here is derived from an EMBL/GenBank/DDBJ whole genome shotgun (WGS) entry which is preliminary data.</text>
</comment>
<keyword evidence="5" id="KW-1185">Reference proteome</keyword>
<dbReference type="EMBL" id="RKRA01000001">
    <property type="protein sequence ID" value="RPF26301.1"/>
    <property type="molecule type" value="Genomic_DNA"/>
</dbReference>
<dbReference type="InterPro" id="IPR011234">
    <property type="entry name" value="Fumarylacetoacetase-like_C"/>
</dbReference>
<evidence type="ECO:0000313" key="4">
    <source>
        <dbReference type="EMBL" id="RPF26301.1"/>
    </source>
</evidence>
<comment type="similarity">
    <text evidence="1">Belongs to the FAH family.</text>
</comment>
<dbReference type="GO" id="GO:0046872">
    <property type="term" value="F:metal ion binding"/>
    <property type="evidence" value="ECO:0007669"/>
    <property type="project" value="UniProtKB-KW"/>
</dbReference>
<dbReference type="Gene3D" id="3.90.850.10">
    <property type="entry name" value="Fumarylacetoacetase-like, C-terminal domain"/>
    <property type="match status" value="1"/>
</dbReference>
<sequence length="281" mass="29913">MKLMRVGAFGAERPVVEHDGVTYDLRPLTDDVDGAFLAADGIARTRTALAAGSLPRTDVAGERVGAPVARPQAVWCIGMNYAAHAAESGATPPEVPVLFFKTPNTVVGPYDEVLVPRGSEKTDWEVELAVVIGRRARYLHSPEEAAAHIAGYTISNDVSERAFQLEISGGQWSKGKCAETFNPLGPALVPADELDVSDVRLTSSVNGEPRQDSTTADLIFSVPYLVWHLSQVAVLEPGDVINTGTPQGVAISGRFPYLRAGDVVELAIEGIGTQRQVLAQA</sequence>
<dbReference type="SUPFAM" id="SSF56529">
    <property type="entry name" value="FAH"/>
    <property type="match status" value="1"/>
</dbReference>
<dbReference type="Proteomes" id="UP000280726">
    <property type="component" value="Unassembled WGS sequence"/>
</dbReference>
<dbReference type="GO" id="GO:0019752">
    <property type="term" value="P:carboxylic acid metabolic process"/>
    <property type="evidence" value="ECO:0007669"/>
    <property type="project" value="UniProtKB-ARBA"/>
</dbReference>
<dbReference type="PANTHER" id="PTHR42796">
    <property type="entry name" value="FUMARYLACETOACETATE HYDROLASE DOMAIN-CONTAINING PROTEIN 2A-RELATED"/>
    <property type="match status" value="1"/>
</dbReference>
<dbReference type="PANTHER" id="PTHR42796:SF4">
    <property type="entry name" value="FUMARYLACETOACETATE HYDROLASE DOMAIN-CONTAINING PROTEIN 2A"/>
    <property type="match status" value="1"/>
</dbReference>
<evidence type="ECO:0000313" key="5">
    <source>
        <dbReference type="Proteomes" id="UP000280726"/>
    </source>
</evidence>
<dbReference type="InterPro" id="IPR036663">
    <property type="entry name" value="Fumarylacetoacetase_C_sf"/>
</dbReference>
<dbReference type="GO" id="GO:0016853">
    <property type="term" value="F:isomerase activity"/>
    <property type="evidence" value="ECO:0007669"/>
    <property type="project" value="UniProtKB-ARBA"/>
</dbReference>
<dbReference type="FunFam" id="3.90.850.10:FF:000002">
    <property type="entry name" value="2-hydroxyhepta-2,4-diene-1,7-dioate isomerase"/>
    <property type="match status" value="1"/>
</dbReference>
<dbReference type="AlphaFoldDB" id="A0A3N5A3A9"/>
<evidence type="ECO:0000259" key="3">
    <source>
        <dbReference type="Pfam" id="PF01557"/>
    </source>
</evidence>
<name>A0A3N5A3A9_9MICO</name>
<evidence type="ECO:0000256" key="2">
    <source>
        <dbReference type="ARBA" id="ARBA00022723"/>
    </source>
</evidence>
<dbReference type="RefSeq" id="WP_123914695.1">
    <property type="nucleotide sequence ID" value="NZ_RKRA01000001.1"/>
</dbReference>
<dbReference type="InterPro" id="IPR051121">
    <property type="entry name" value="FAH"/>
</dbReference>